<gene>
    <name evidence="2" type="ORF">BEMITA_LOCUS10396</name>
</gene>
<protein>
    <submittedName>
        <fullName evidence="2">Uncharacterized protein</fullName>
    </submittedName>
</protein>
<evidence type="ECO:0000313" key="3">
    <source>
        <dbReference type="Proteomes" id="UP001152759"/>
    </source>
</evidence>
<dbReference type="AlphaFoldDB" id="A0A9P0AJF7"/>
<proteinExistence type="predicted"/>
<name>A0A9P0AJF7_BEMTA</name>
<evidence type="ECO:0000313" key="2">
    <source>
        <dbReference type="EMBL" id="CAH0391812.1"/>
    </source>
</evidence>
<keyword evidence="3" id="KW-1185">Reference proteome</keyword>
<accession>A0A9P0AJF7</accession>
<feature type="region of interest" description="Disordered" evidence="1">
    <location>
        <begin position="22"/>
        <end position="50"/>
    </location>
</feature>
<dbReference type="PANTHER" id="PTHR33480:SF1">
    <property type="entry name" value="TYR RECOMBINASE DOMAIN-CONTAINING PROTEIN"/>
    <property type="match status" value="1"/>
</dbReference>
<sequence length="754" mass="84323">MWSRGDLAARELFRESNEEKMEIAKGQTGTLERETGETNLSGPERPSRPGGDLKYVQYLAYAGRRIAPVGVPSLAAMTVTWPEIRFTIVSRGPLVLPVVQPGPVSSEGMWRFLQRLALARRERDYFAAGCYEAAFLINGRLEMCHDGDPAPQDAANRVDTHENGQLLDIHGADELPEGTAGFEWHTFVSPTFETFGELVLPQPREYNFLHRLLQLTRSEDKKFLRDYICFGGSSVTERLLHTSILAGVATIFFTTALQSFNVNGTVIQLAAMRSNLTPPLYLELANELALTTNVSGDVNDSPSLFVLVVNAIDRHIGGVLPLNTLATRSWNAPILAWGFEGPFGLISPHHPPRFGNPMCLMSWLDTFPVEWGLVDYHTTADMRHEVVIQGTPVVRGWYASGGSPEPDYKDVMLSTSPYSLKSYGALAMNIIAQTLTNFLPPGQPAFSYQTFSWDRTGLTPANRHVSEAERERVRTETGDYHVLMAGSWRDLLMTNARRAQTMRRIDNPPPLPNEDDVAAVIAAARNQEEVYSHALRLQPSVLDLDRICRALIAGLTVFNRRRAGEVARARLVQFKNRPNPDDIPSEALERLPHDERQSVATYRVFYVHGKRGRRVPVVMTARNVESIELLIRVRYYLGIVTEPSDGELLFPWNGLPGSPYDTARILRDLRQRLPLLRTRLGGPSRVPSLLEILDPAYFQLIVEAALQMSRYEPTTGEFGIIGMAKRIKAMLELAQTIRPVGVITMRNQTPRGCS</sequence>
<dbReference type="EMBL" id="OU963867">
    <property type="protein sequence ID" value="CAH0391812.1"/>
    <property type="molecule type" value="Genomic_DNA"/>
</dbReference>
<organism evidence="2 3">
    <name type="scientific">Bemisia tabaci</name>
    <name type="common">Sweetpotato whitefly</name>
    <name type="synonym">Aleurodes tabaci</name>
    <dbReference type="NCBI Taxonomy" id="7038"/>
    <lineage>
        <taxon>Eukaryota</taxon>
        <taxon>Metazoa</taxon>
        <taxon>Ecdysozoa</taxon>
        <taxon>Arthropoda</taxon>
        <taxon>Hexapoda</taxon>
        <taxon>Insecta</taxon>
        <taxon>Pterygota</taxon>
        <taxon>Neoptera</taxon>
        <taxon>Paraneoptera</taxon>
        <taxon>Hemiptera</taxon>
        <taxon>Sternorrhyncha</taxon>
        <taxon>Aleyrodoidea</taxon>
        <taxon>Aleyrodidae</taxon>
        <taxon>Aleyrodinae</taxon>
        <taxon>Bemisia</taxon>
    </lineage>
</organism>
<dbReference type="PANTHER" id="PTHR33480">
    <property type="entry name" value="SET DOMAIN-CONTAINING PROTEIN-RELATED"/>
    <property type="match status" value="1"/>
</dbReference>
<dbReference type="Proteomes" id="UP001152759">
    <property type="component" value="Chromosome 6"/>
</dbReference>
<evidence type="ECO:0000256" key="1">
    <source>
        <dbReference type="SAM" id="MobiDB-lite"/>
    </source>
</evidence>
<reference evidence="2" key="1">
    <citation type="submission" date="2021-12" db="EMBL/GenBank/DDBJ databases">
        <authorList>
            <person name="King R."/>
        </authorList>
    </citation>
    <scope>NUCLEOTIDE SEQUENCE</scope>
</reference>